<dbReference type="InterPro" id="IPR002464">
    <property type="entry name" value="DNA/RNA_helicase_DEAH_CS"/>
</dbReference>
<dbReference type="PROSITE" id="PS51194">
    <property type="entry name" value="HELICASE_CTER"/>
    <property type="match status" value="1"/>
</dbReference>
<keyword evidence="11" id="KW-0347">Helicase</keyword>
<proteinExistence type="inferred from homology"/>
<dbReference type="CDD" id="cd17920">
    <property type="entry name" value="DEXHc_RecQ"/>
    <property type="match status" value="1"/>
</dbReference>
<keyword evidence="6" id="KW-0413">Isomerase</keyword>
<evidence type="ECO:0000259" key="10">
    <source>
        <dbReference type="PROSITE" id="PS51194"/>
    </source>
</evidence>
<dbReference type="GO" id="GO:0004386">
    <property type="term" value="F:helicase activity"/>
    <property type="evidence" value="ECO:0007669"/>
    <property type="project" value="UniProtKB-KW"/>
</dbReference>
<reference evidence="11 12" key="1">
    <citation type="submission" date="2024-08" db="EMBL/GenBank/DDBJ databases">
        <title>Two novel Cytobacillus novel species.</title>
        <authorList>
            <person name="Liu G."/>
        </authorList>
    </citation>
    <scope>NUCLEOTIDE SEQUENCE [LARGE SCALE GENOMIC DNA]</scope>
    <source>
        <strain evidence="11 12">FJAT-54145</strain>
    </source>
</reference>
<dbReference type="Proteomes" id="UP001601059">
    <property type="component" value="Unassembled WGS sequence"/>
</dbReference>
<evidence type="ECO:0000259" key="9">
    <source>
        <dbReference type="PROSITE" id="PS51192"/>
    </source>
</evidence>
<dbReference type="Pfam" id="PF00270">
    <property type="entry name" value="DEAD"/>
    <property type="match status" value="1"/>
</dbReference>
<dbReference type="Pfam" id="PF00271">
    <property type="entry name" value="Helicase_C"/>
    <property type="match status" value="1"/>
</dbReference>
<evidence type="ECO:0000256" key="3">
    <source>
        <dbReference type="ARBA" id="ARBA00022801"/>
    </source>
</evidence>
<dbReference type="SMART" id="SM00490">
    <property type="entry name" value="HELICc"/>
    <property type="match status" value="1"/>
</dbReference>
<dbReference type="PROSITE" id="PS00690">
    <property type="entry name" value="DEAH_ATP_HELICASE"/>
    <property type="match status" value="1"/>
</dbReference>
<evidence type="ECO:0000313" key="11">
    <source>
        <dbReference type="EMBL" id="MFE8700900.1"/>
    </source>
</evidence>
<dbReference type="Gene3D" id="3.40.50.300">
    <property type="entry name" value="P-loop containing nucleotide triphosphate hydrolases"/>
    <property type="match status" value="2"/>
</dbReference>
<name>A0ABW6K9M3_9BACI</name>
<evidence type="ECO:0000256" key="7">
    <source>
        <dbReference type="ARBA" id="ARBA00034617"/>
    </source>
</evidence>
<feature type="domain" description="Helicase ATP-binding" evidence="9">
    <location>
        <begin position="372"/>
        <end position="541"/>
    </location>
</feature>
<evidence type="ECO:0000256" key="2">
    <source>
        <dbReference type="ARBA" id="ARBA00022741"/>
    </source>
</evidence>
<organism evidence="11 12">
    <name type="scientific">Cytobacillus spartinae</name>
    <dbReference type="NCBI Taxonomy" id="3299023"/>
    <lineage>
        <taxon>Bacteria</taxon>
        <taxon>Bacillati</taxon>
        <taxon>Bacillota</taxon>
        <taxon>Bacilli</taxon>
        <taxon>Bacillales</taxon>
        <taxon>Bacillaceae</taxon>
        <taxon>Cytobacillus</taxon>
    </lineage>
</organism>
<dbReference type="SMART" id="SM00487">
    <property type="entry name" value="DEXDc"/>
    <property type="match status" value="1"/>
</dbReference>
<evidence type="ECO:0000256" key="8">
    <source>
        <dbReference type="ARBA" id="ARBA00034808"/>
    </source>
</evidence>
<evidence type="ECO:0000256" key="6">
    <source>
        <dbReference type="ARBA" id="ARBA00023235"/>
    </source>
</evidence>
<sequence length="1040" mass="120856">MGKMEIKSVFQQKPSILMSRVRIKGFFSDFYTNDFKKVNLLMLAYDSGVLETLKSSSPINEFDRNTLITKLIKQYSVVEEAAIWAIDTWLSAVDVQVLRELAEVEVAQALDATRKAEELEKEATTKLLGESNHHGLSSEEDGYMDIIEDPIDIRDEYDTYYVNAKIIKSQDRIYVPCGVGNSDYGFFICGINKVYKCNHPYANVYALVYNYMVRNSKIKDEDKPHILKQEATLFDLDYKNVFRYSIILLQMVKNNRLKNDTIEINFVGVKDEIKLAVKMINHYSALFCRLIGIEPHSIKIAFNSNASTVGLAYNKGIYIEENQDLVSNARELWIGQRINYRLTNGNLRDLEYILSEISPFDSFKEGQFEALKNMISSKEHAVCIMPTGSGKSLIYYMASLLQPLPVFVVTPTDILIRDQIRNLQKFHHFDNVSHLKLTTDNNFRNYEMYNSLLFLTPTTFQNRNLLSRFRHINKDLQVAFIVLDEIHCLSNWGHDFRPEYLMLSKFLNKFLDRTTFLGFTATANYTVVEDIQKQLAIPQRNFFSPITFDKYNISYDFRCVVNTDEMYETTSEIIQELLRKNERTIIFTKKEEIALKVADAVGYEADVFLRSNPTAYHHFADGKCKVLVASEDLGVGINFPNVKNIIHFGLPVSKNEYVQEIGRAGRANEQVTSYIIYLNSTSKNVNPSLLKRNTGIEHISDLSNKFNNDYSDAFRKLNDNADSKESLYNQLIALYERFRDEGRAHYVTPHAIETIETYRKNLYMLYVVGYVHDWYSYSANDEASTVSIFVDISSTNHHLYSKAENIINRMKEKASDYFDFMGSNRESIVKIARASTIEEIIKVYVDWYYAKYLYLHKEQFLDFLAFIEGNQEGDNEKITSEIKEYFTLPFIEIISDEELYSNLSLKELTLKIHKGIGKHTIANIERINSNRYSYRLDFFLFLGGLQLNSRFDSNRLERILNHLSGDELHELKDSLFSIFSKCKLEGRLSILKYLDSKDNSLGIKFFEFFNKVYEAREKDTIYYGVMAKYANKRFNSFRRT</sequence>
<accession>A0ABW6K9M3</accession>
<dbReference type="PANTHER" id="PTHR13710">
    <property type="entry name" value="DNA HELICASE RECQ FAMILY MEMBER"/>
    <property type="match status" value="1"/>
</dbReference>
<comment type="caution">
    <text evidence="11">The sequence shown here is derived from an EMBL/GenBank/DDBJ whole genome shotgun (WGS) entry which is preliminary data.</text>
</comment>
<comment type="catalytic activity">
    <reaction evidence="7">
        <text>Couples ATP hydrolysis with the unwinding of duplex DNA by translocating in the 3'-5' direction.</text>
        <dbReference type="EC" id="5.6.2.4"/>
    </reaction>
</comment>
<dbReference type="PROSITE" id="PS51192">
    <property type="entry name" value="HELICASE_ATP_BIND_1"/>
    <property type="match status" value="1"/>
</dbReference>
<dbReference type="RefSeq" id="WP_389360513.1">
    <property type="nucleotide sequence ID" value="NZ_JBIACK010000003.1"/>
</dbReference>
<dbReference type="InterPro" id="IPR027417">
    <property type="entry name" value="P-loop_NTPase"/>
</dbReference>
<dbReference type="InterPro" id="IPR011545">
    <property type="entry name" value="DEAD/DEAH_box_helicase_dom"/>
</dbReference>
<evidence type="ECO:0000256" key="4">
    <source>
        <dbReference type="ARBA" id="ARBA00022840"/>
    </source>
</evidence>
<feature type="domain" description="Helicase C-terminal" evidence="10">
    <location>
        <begin position="530"/>
        <end position="718"/>
    </location>
</feature>
<keyword evidence="4" id="KW-0067">ATP-binding</keyword>
<keyword evidence="3" id="KW-0378">Hydrolase</keyword>
<protein>
    <recommendedName>
        <fullName evidence="8">DNA 3'-5' helicase</fullName>
        <ecNumber evidence="8">5.6.2.4</ecNumber>
    </recommendedName>
</protein>
<evidence type="ECO:0000256" key="1">
    <source>
        <dbReference type="ARBA" id="ARBA00005446"/>
    </source>
</evidence>
<dbReference type="EMBL" id="JBIACK010000003">
    <property type="protein sequence ID" value="MFE8700900.1"/>
    <property type="molecule type" value="Genomic_DNA"/>
</dbReference>
<comment type="similarity">
    <text evidence="1">Belongs to the helicase family. RecQ subfamily.</text>
</comment>
<dbReference type="InterPro" id="IPR001650">
    <property type="entry name" value="Helicase_C-like"/>
</dbReference>
<dbReference type="SUPFAM" id="SSF52540">
    <property type="entry name" value="P-loop containing nucleoside triphosphate hydrolases"/>
    <property type="match status" value="1"/>
</dbReference>
<dbReference type="PANTHER" id="PTHR13710:SF105">
    <property type="entry name" value="ATP-DEPENDENT DNA HELICASE Q1"/>
    <property type="match status" value="1"/>
</dbReference>
<gene>
    <name evidence="11" type="ORF">ACFYKX_09755</name>
</gene>
<keyword evidence="12" id="KW-1185">Reference proteome</keyword>
<keyword evidence="2" id="KW-0547">Nucleotide-binding</keyword>
<evidence type="ECO:0000313" key="12">
    <source>
        <dbReference type="Proteomes" id="UP001601059"/>
    </source>
</evidence>
<evidence type="ECO:0000256" key="5">
    <source>
        <dbReference type="ARBA" id="ARBA00023125"/>
    </source>
</evidence>
<keyword evidence="5" id="KW-0238">DNA-binding</keyword>
<dbReference type="InterPro" id="IPR014001">
    <property type="entry name" value="Helicase_ATP-bd"/>
</dbReference>
<dbReference type="EC" id="5.6.2.4" evidence="8"/>